<sequence>MGQVPSNLPVTAWVTLHINKNHTIDYEFSEFVDCNYTAQTKFDMVATFDSNLKLVRGYVAKQPMEIGRVEAYVASPKTVIGPSRSAEYLCKVVPSENWPPIGTSVIIGAKRVDIEFYSIKSLTVNPSIKSLNSGPNGHLRTVIRKHPDFPGFYFSEALNLFVDDPINLLGEWLFSEYSNSTLAVTIACGNPTKNGKARYYISSIVDEKKLKKIENIRNCGKMMFTNELGVVVNANRKVLISKYPHLLVKIPTDLRSNEIKLGDVIKVDGKFDCETEKWVITDVQKVRPNEAFEYTFDHANAAITGPLFKISKLDECHEMPHMLRHSIFGVVHPPKRYIEFKLPLEKLRNVWIRAMPMSDALRSVCPFEAVFDEDIHKQVYFQETHKEEFVELDILRKSGHVQR</sequence>
<gene>
    <name evidence="1" type="ORF">CBOVIS_LOCUS4868</name>
</gene>
<reference evidence="1 2" key="1">
    <citation type="submission" date="2020-04" db="EMBL/GenBank/DDBJ databases">
        <authorList>
            <person name="Laetsch R D."/>
            <person name="Stevens L."/>
            <person name="Kumar S."/>
            <person name="Blaxter L. M."/>
        </authorList>
    </citation>
    <scope>NUCLEOTIDE SEQUENCE [LARGE SCALE GENOMIC DNA]</scope>
</reference>
<comment type="caution">
    <text evidence="1">The sequence shown here is derived from an EMBL/GenBank/DDBJ whole genome shotgun (WGS) entry which is preliminary data.</text>
</comment>
<name>A0A8S1ERX1_9PELO</name>
<dbReference type="AlphaFoldDB" id="A0A8S1ERX1"/>
<evidence type="ECO:0000313" key="2">
    <source>
        <dbReference type="Proteomes" id="UP000494206"/>
    </source>
</evidence>
<dbReference type="Proteomes" id="UP000494206">
    <property type="component" value="Unassembled WGS sequence"/>
</dbReference>
<keyword evidence="2" id="KW-1185">Reference proteome</keyword>
<organism evidence="1 2">
    <name type="scientific">Caenorhabditis bovis</name>
    <dbReference type="NCBI Taxonomy" id="2654633"/>
    <lineage>
        <taxon>Eukaryota</taxon>
        <taxon>Metazoa</taxon>
        <taxon>Ecdysozoa</taxon>
        <taxon>Nematoda</taxon>
        <taxon>Chromadorea</taxon>
        <taxon>Rhabditida</taxon>
        <taxon>Rhabditina</taxon>
        <taxon>Rhabditomorpha</taxon>
        <taxon>Rhabditoidea</taxon>
        <taxon>Rhabditidae</taxon>
        <taxon>Peloderinae</taxon>
        <taxon>Caenorhabditis</taxon>
    </lineage>
</organism>
<dbReference type="EMBL" id="CADEPM010000003">
    <property type="protein sequence ID" value="CAB3402223.1"/>
    <property type="molecule type" value="Genomic_DNA"/>
</dbReference>
<accession>A0A8S1ERX1</accession>
<proteinExistence type="predicted"/>
<evidence type="ECO:0000313" key="1">
    <source>
        <dbReference type="EMBL" id="CAB3402223.1"/>
    </source>
</evidence>
<protein>
    <submittedName>
        <fullName evidence="1">Uncharacterized protein</fullName>
    </submittedName>
</protein>
<dbReference type="OrthoDB" id="5806136at2759"/>